<comment type="similarity">
    <text evidence="1">Belongs to the ARG7 family.</text>
</comment>
<dbReference type="Proteomes" id="UP001341840">
    <property type="component" value="Unassembled WGS sequence"/>
</dbReference>
<evidence type="ECO:0000256" key="1">
    <source>
        <dbReference type="ARBA" id="ARBA00006974"/>
    </source>
</evidence>
<protein>
    <submittedName>
        <fullName evidence="2">Uncharacterized protein</fullName>
    </submittedName>
</protein>
<organism evidence="2 3">
    <name type="scientific">Stylosanthes scabra</name>
    <dbReference type="NCBI Taxonomy" id="79078"/>
    <lineage>
        <taxon>Eukaryota</taxon>
        <taxon>Viridiplantae</taxon>
        <taxon>Streptophyta</taxon>
        <taxon>Embryophyta</taxon>
        <taxon>Tracheophyta</taxon>
        <taxon>Spermatophyta</taxon>
        <taxon>Magnoliopsida</taxon>
        <taxon>eudicotyledons</taxon>
        <taxon>Gunneridae</taxon>
        <taxon>Pentapetalae</taxon>
        <taxon>rosids</taxon>
        <taxon>fabids</taxon>
        <taxon>Fabales</taxon>
        <taxon>Fabaceae</taxon>
        <taxon>Papilionoideae</taxon>
        <taxon>50 kb inversion clade</taxon>
        <taxon>dalbergioids sensu lato</taxon>
        <taxon>Dalbergieae</taxon>
        <taxon>Pterocarpus clade</taxon>
        <taxon>Stylosanthes</taxon>
    </lineage>
</organism>
<gene>
    <name evidence="2" type="ORF">PIB30_017367</name>
</gene>
<evidence type="ECO:0000313" key="3">
    <source>
        <dbReference type="Proteomes" id="UP001341840"/>
    </source>
</evidence>
<dbReference type="Pfam" id="PF02519">
    <property type="entry name" value="Auxin_inducible"/>
    <property type="match status" value="1"/>
</dbReference>
<dbReference type="PANTHER" id="PTHR31374:SF19">
    <property type="entry name" value="F8A24.8 PROTEIN"/>
    <property type="match status" value="1"/>
</dbReference>
<dbReference type="EMBL" id="JASCZI010120879">
    <property type="protein sequence ID" value="MED6156758.1"/>
    <property type="molecule type" value="Genomic_DNA"/>
</dbReference>
<dbReference type="PANTHER" id="PTHR31374">
    <property type="entry name" value="AUXIN-INDUCED PROTEIN-LIKE-RELATED"/>
    <property type="match status" value="1"/>
</dbReference>
<evidence type="ECO:0000313" key="2">
    <source>
        <dbReference type="EMBL" id="MED6156758.1"/>
    </source>
</evidence>
<accession>A0ABU6U968</accession>
<sequence length="127" mass="14445">MEVIIRSKSLKSLVTKVVKGLAFLALSRRRAYPICDINDDNDDGRSDEEVTTSVPKGHFAVIAMKGGDDDEEEEKRRFMVELDYLNDPAFLKLLEMAKEEYGFQHKGALALPCTPQQLRNILHNHQL</sequence>
<comment type="caution">
    <text evidence="2">The sequence shown here is derived from an EMBL/GenBank/DDBJ whole genome shotgun (WGS) entry which is preliminary data.</text>
</comment>
<reference evidence="2 3" key="1">
    <citation type="journal article" date="2023" name="Plants (Basel)">
        <title>Bridging the Gap: Combining Genomics and Transcriptomics Approaches to Understand Stylosanthes scabra, an Orphan Legume from the Brazilian Caatinga.</title>
        <authorList>
            <person name="Ferreira-Neto J.R.C."/>
            <person name="da Silva M.D."/>
            <person name="Binneck E."/>
            <person name="de Melo N.F."/>
            <person name="da Silva R.H."/>
            <person name="de Melo A.L.T.M."/>
            <person name="Pandolfi V."/>
            <person name="Bustamante F.O."/>
            <person name="Brasileiro-Vidal A.C."/>
            <person name="Benko-Iseppon A.M."/>
        </authorList>
    </citation>
    <scope>NUCLEOTIDE SEQUENCE [LARGE SCALE GENOMIC DNA]</scope>
    <source>
        <tissue evidence="2">Leaves</tissue>
    </source>
</reference>
<proteinExistence type="inferred from homology"/>
<name>A0ABU6U968_9FABA</name>
<keyword evidence="3" id="KW-1185">Reference proteome</keyword>
<dbReference type="InterPro" id="IPR003676">
    <property type="entry name" value="SAUR_fam"/>
</dbReference>